<dbReference type="SUPFAM" id="SSF56219">
    <property type="entry name" value="DNase I-like"/>
    <property type="match status" value="1"/>
</dbReference>
<feature type="compositionally biased region" description="Gly residues" evidence="1">
    <location>
        <begin position="218"/>
        <end position="232"/>
    </location>
</feature>
<feature type="signal peptide" evidence="2">
    <location>
        <begin position="1"/>
        <end position="23"/>
    </location>
</feature>
<evidence type="ECO:0000256" key="2">
    <source>
        <dbReference type="SAM" id="SignalP"/>
    </source>
</evidence>
<dbReference type="EMBL" id="VJZD01000146">
    <property type="protein sequence ID" value="MPY35167.1"/>
    <property type="molecule type" value="Genomic_DNA"/>
</dbReference>
<feature type="compositionally biased region" description="Polar residues" evidence="1">
    <location>
        <begin position="182"/>
        <end position="194"/>
    </location>
</feature>
<evidence type="ECO:0000259" key="3">
    <source>
        <dbReference type="PROSITE" id="PS51841"/>
    </source>
</evidence>
<keyword evidence="2" id="KW-0732">Signal</keyword>
<proteinExistence type="predicted"/>
<dbReference type="InterPro" id="IPR001322">
    <property type="entry name" value="Lamin_tail_dom"/>
</dbReference>
<sequence>MPIHRPSATRVAGAAFVAATATAAVVVAPLPAAYATPSTTAVISEAYGGGGNSGATLTNDFVELANRSTTAYPLDGYSVQYLPASASASSLWQVTPLTGSLAPGGSYLVGEGAGTGGTAALPAPDATGSIAMAAGSGTVALVKGTTALTCKTAADCTANPDVVDLLGYGTAVVREGSAAPAATNTASVSRSASLADTDDNSADFTAGTPTPTNSAGQTAGGDGGSGGSGGPTAPGAFRIHDIQGTTRVSPLKGQSVVGVPGIVTAVRTTGSKGYWIQDPTPDADPATSEGLFVFTGSAAPTVSVGDSVLVSGKVTEYYPGTGTQSVTELGSPVSTTLSSGNALPDAVVLDDSTIPDTYTPTAGGGSIEALPLQPAVYSQDFYESIEGMRASVSDARVVGATNTYGEMFVTAKPDERPTPRGGTVYGAYDQQNTGRIEIAAADGSTPTLNVGDELAGTTTGPVDYASFGGYLLAPTAATTGTAVDNGLKPEVTRRQKGNELALATYNVENLDPSDSDDKFTRLAKGVVTNLSSPDIVTLEEIQDDNGATDDGTVSAEATLTKFTAAIRAAGGPKYSWRYVNPVNDKDGGEPGGNIRQVFLFNPKRVSFVDRASATDVSTTAVSVVKDRWTHEAHLSASPGRINPTSTAWNSSRKPLVGEFRFQGRTVFVIANHFNSKGGDDPMHGRFQEPTRSSETQRKLQAQEENAFVDSLLAADPRARIVALGDLNDYEFSDAVKTLTDNGTVLTDLINTLPAAQRYSYVYDGNSQTLDHILTSPSVTHYDYDVVHINSEFADQASDHDPQVVRIDVNKCGSKAYEPKAGDHK</sequence>
<gene>
    <name evidence="4" type="ORF">FNH09_29170</name>
</gene>
<feature type="domain" description="LTD" evidence="3">
    <location>
        <begin position="31"/>
        <end position="170"/>
    </location>
</feature>
<dbReference type="Proteomes" id="UP000325849">
    <property type="component" value="Unassembled WGS sequence"/>
</dbReference>
<name>A0A5N8VIX6_9ACTN</name>
<dbReference type="PANTHER" id="PTHR42834">
    <property type="entry name" value="ENDONUCLEASE/EXONUCLEASE/PHOSPHATASE FAMILY PROTEIN (AFU_ORTHOLOGUE AFUA_3G09210)"/>
    <property type="match status" value="1"/>
</dbReference>
<dbReference type="CDD" id="cd04486">
    <property type="entry name" value="YhcR_OBF_like"/>
    <property type="match status" value="1"/>
</dbReference>
<dbReference type="Pfam" id="PF03372">
    <property type="entry name" value="Exo_endo_phos"/>
    <property type="match status" value="1"/>
</dbReference>
<dbReference type="CDD" id="cd10283">
    <property type="entry name" value="MnuA_DNase1-like"/>
    <property type="match status" value="1"/>
</dbReference>
<protein>
    <recommendedName>
        <fullName evidence="3">LTD domain-containing protein</fullName>
    </recommendedName>
</protein>
<dbReference type="PANTHER" id="PTHR42834:SF1">
    <property type="entry name" value="ENDONUCLEASE_EXONUCLEASE_PHOSPHATASE FAMILY PROTEIN (AFU_ORTHOLOGUE AFUA_3G09210)"/>
    <property type="match status" value="1"/>
</dbReference>
<reference evidence="4 5" key="1">
    <citation type="submission" date="2019-07" db="EMBL/GenBank/DDBJ databases">
        <title>New species of Amycolatopsis and Streptomyces.</title>
        <authorList>
            <person name="Duangmal K."/>
            <person name="Teo W.F.A."/>
            <person name="Lipun K."/>
        </authorList>
    </citation>
    <scope>NUCLEOTIDE SEQUENCE [LARGE SCALE GENOMIC DNA]</scope>
    <source>
        <strain evidence="4 5">NBRC 109810</strain>
    </source>
</reference>
<feature type="chain" id="PRO_5039520591" description="LTD domain-containing protein" evidence="2">
    <location>
        <begin position="24"/>
        <end position="824"/>
    </location>
</feature>
<accession>A0A5N8VIX6</accession>
<feature type="region of interest" description="Disordered" evidence="1">
    <location>
        <begin position="179"/>
        <end position="237"/>
    </location>
</feature>
<dbReference type="PROSITE" id="PS51841">
    <property type="entry name" value="LTD"/>
    <property type="match status" value="1"/>
</dbReference>
<evidence type="ECO:0000256" key="1">
    <source>
        <dbReference type="SAM" id="MobiDB-lite"/>
    </source>
</evidence>
<dbReference type="GO" id="GO:0003824">
    <property type="term" value="F:catalytic activity"/>
    <property type="evidence" value="ECO:0007669"/>
    <property type="project" value="InterPro"/>
</dbReference>
<dbReference type="Gene3D" id="3.60.10.10">
    <property type="entry name" value="Endonuclease/exonuclease/phosphatase"/>
    <property type="match status" value="1"/>
</dbReference>
<dbReference type="InterPro" id="IPR005135">
    <property type="entry name" value="Endo/exonuclease/phosphatase"/>
</dbReference>
<keyword evidence="5" id="KW-1185">Reference proteome</keyword>
<dbReference type="RefSeq" id="WP_162469267.1">
    <property type="nucleotide sequence ID" value="NZ_VJZD01000146.1"/>
</dbReference>
<dbReference type="AlphaFoldDB" id="A0A5N8VIX6"/>
<comment type="caution">
    <text evidence="4">The sequence shown here is derived from an EMBL/GenBank/DDBJ whole genome shotgun (WGS) entry which is preliminary data.</text>
</comment>
<dbReference type="InterPro" id="IPR036691">
    <property type="entry name" value="Endo/exonu/phosph_ase_sf"/>
</dbReference>
<organism evidence="4 5">
    <name type="scientific">Streptomyces adustus</name>
    <dbReference type="NCBI Taxonomy" id="1609272"/>
    <lineage>
        <taxon>Bacteria</taxon>
        <taxon>Bacillati</taxon>
        <taxon>Actinomycetota</taxon>
        <taxon>Actinomycetes</taxon>
        <taxon>Kitasatosporales</taxon>
        <taxon>Streptomycetaceae</taxon>
        <taxon>Streptomyces</taxon>
    </lineage>
</organism>
<evidence type="ECO:0000313" key="5">
    <source>
        <dbReference type="Proteomes" id="UP000325849"/>
    </source>
</evidence>
<evidence type="ECO:0000313" key="4">
    <source>
        <dbReference type="EMBL" id="MPY35167.1"/>
    </source>
</evidence>